<evidence type="ECO:0000256" key="4">
    <source>
        <dbReference type="ARBA" id="ARBA00022695"/>
    </source>
</evidence>
<dbReference type="SUPFAM" id="SSF48019">
    <property type="entry name" value="post-AAA+ oligomerization domain-like"/>
    <property type="match status" value="1"/>
</dbReference>
<dbReference type="InterPro" id="IPR008921">
    <property type="entry name" value="DNA_pol3_clamp-load_cplx_C"/>
</dbReference>
<name>A0A363UNH6_9GAMM</name>
<dbReference type="Gene3D" id="3.40.50.300">
    <property type="entry name" value="P-loop containing nucleotide triphosphate hydrolases"/>
    <property type="match status" value="1"/>
</dbReference>
<dbReference type="InterPro" id="IPR005790">
    <property type="entry name" value="DNA_polIII_delta"/>
</dbReference>
<dbReference type="NCBIfam" id="TIGR01128">
    <property type="entry name" value="holA"/>
    <property type="match status" value="1"/>
</dbReference>
<comment type="similarity">
    <text evidence="7">Belongs to the DNA polymerase HolA subunit family.</text>
</comment>
<dbReference type="Pfam" id="PF21694">
    <property type="entry name" value="DNA_pol3_delta_C"/>
    <property type="match status" value="1"/>
</dbReference>
<evidence type="ECO:0000259" key="10">
    <source>
        <dbReference type="Pfam" id="PF06144"/>
    </source>
</evidence>
<evidence type="ECO:0000256" key="5">
    <source>
        <dbReference type="ARBA" id="ARBA00022705"/>
    </source>
</evidence>
<evidence type="ECO:0000256" key="9">
    <source>
        <dbReference type="NCBIfam" id="TIGR01128"/>
    </source>
</evidence>
<accession>A0A363UNH6</accession>
<evidence type="ECO:0000256" key="2">
    <source>
        <dbReference type="ARBA" id="ARBA00017703"/>
    </source>
</evidence>
<evidence type="ECO:0000256" key="3">
    <source>
        <dbReference type="ARBA" id="ARBA00022679"/>
    </source>
</evidence>
<keyword evidence="6" id="KW-0239">DNA-directed DNA polymerase</keyword>
<dbReference type="GO" id="GO:0009360">
    <property type="term" value="C:DNA polymerase III complex"/>
    <property type="evidence" value="ECO:0007669"/>
    <property type="project" value="UniProtKB-UniRule"/>
</dbReference>
<dbReference type="Pfam" id="PF06144">
    <property type="entry name" value="DNA_pol3_delta"/>
    <property type="match status" value="1"/>
</dbReference>
<dbReference type="RefSeq" id="WP_109719062.1">
    <property type="nucleotide sequence ID" value="NZ_QEQK01000003.1"/>
</dbReference>
<evidence type="ECO:0000256" key="7">
    <source>
        <dbReference type="ARBA" id="ARBA00034754"/>
    </source>
</evidence>
<dbReference type="InterPro" id="IPR027417">
    <property type="entry name" value="P-loop_NTPase"/>
</dbReference>
<dbReference type="InterPro" id="IPR048466">
    <property type="entry name" value="DNA_pol3_delta-like_C"/>
</dbReference>
<comment type="caution">
    <text evidence="12">The sequence shown here is derived from an EMBL/GenBank/DDBJ whole genome shotgun (WGS) entry which is preliminary data.</text>
</comment>
<evidence type="ECO:0000256" key="8">
    <source>
        <dbReference type="ARBA" id="ARBA00049244"/>
    </source>
</evidence>
<keyword evidence="4" id="KW-0548">Nucleotidyltransferase</keyword>
<evidence type="ECO:0000313" key="12">
    <source>
        <dbReference type="EMBL" id="PWN56982.1"/>
    </source>
</evidence>
<dbReference type="CDD" id="cd18138">
    <property type="entry name" value="HLD_clamp_pol_III_delta"/>
    <property type="match status" value="1"/>
</dbReference>
<feature type="domain" description="DNA polymerase III delta N-terminal" evidence="10">
    <location>
        <begin position="20"/>
        <end position="134"/>
    </location>
</feature>
<dbReference type="Gene3D" id="1.20.272.10">
    <property type="match status" value="1"/>
</dbReference>
<dbReference type="AlphaFoldDB" id="A0A363UNH6"/>
<feature type="domain" description="DNA polymerase III delta subunit-like C-terminal" evidence="11">
    <location>
        <begin position="213"/>
        <end position="307"/>
    </location>
</feature>
<dbReference type="EC" id="2.7.7.7" evidence="1 9"/>
<evidence type="ECO:0000259" key="11">
    <source>
        <dbReference type="Pfam" id="PF21694"/>
    </source>
</evidence>
<dbReference type="GO" id="GO:0003887">
    <property type="term" value="F:DNA-directed DNA polymerase activity"/>
    <property type="evidence" value="ECO:0007669"/>
    <property type="project" value="UniProtKB-UniRule"/>
</dbReference>
<dbReference type="Gene3D" id="1.10.8.60">
    <property type="match status" value="1"/>
</dbReference>
<sequence>MNLSPDRLEDALSRGLAPLYVVAGEEPLLVTESADAIRAAAKADGYTDRRVLHAESGFDWSELRAAGQALSLFAEKTLIEVHLPTGSPGRDGGAAIKAAAEQPPPDTVILIICAELDSRSRNSAWFKAVDKRGVTLYAWTPKGRELTRWLEQRLRREGLSAEPDALNLLAERVEGNLLAGSQDIAKLALLHPGARVTAEHMADAVADHARFAVFDLLDKALAGPPEAALRTLDRLREEGVEPFPIVALLAAELRKLARVVSARDAEAVCAQIGVFRRRIPLMVQAARRHSPASVRWMMAVAGRADRGAKGVDRHDPWDDLVTLVWVLSAGREARGWMAASAAQLEPRIA</sequence>
<dbReference type="PANTHER" id="PTHR34388:SF1">
    <property type="entry name" value="DNA POLYMERASE III SUBUNIT DELTA"/>
    <property type="match status" value="1"/>
</dbReference>
<keyword evidence="13" id="KW-1185">Reference proteome</keyword>
<evidence type="ECO:0000256" key="1">
    <source>
        <dbReference type="ARBA" id="ARBA00012417"/>
    </source>
</evidence>
<dbReference type="Proteomes" id="UP000251800">
    <property type="component" value="Unassembled WGS sequence"/>
</dbReference>
<dbReference type="GO" id="GO:0006261">
    <property type="term" value="P:DNA-templated DNA replication"/>
    <property type="evidence" value="ECO:0007669"/>
    <property type="project" value="TreeGrafter"/>
</dbReference>
<comment type="catalytic activity">
    <reaction evidence="8">
        <text>DNA(n) + a 2'-deoxyribonucleoside 5'-triphosphate = DNA(n+1) + diphosphate</text>
        <dbReference type="Rhea" id="RHEA:22508"/>
        <dbReference type="Rhea" id="RHEA-COMP:17339"/>
        <dbReference type="Rhea" id="RHEA-COMP:17340"/>
        <dbReference type="ChEBI" id="CHEBI:33019"/>
        <dbReference type="ChEBI" id="CHEBI:61560"/>
        <dbReference type="ChEBI" id="CHEBI:173112"/>
        <dbReference type="EC" id="2.7.7.7"/>
    </reaction>
</comment>
<dbReference type="OrthoDB" id="9770982at2"/>
<gene>
    <name evidence="12" type="ORF">DEH80_03315</name>
</gene>
<organism evidence="12 13">
    <name type="scientific">Abyssibacter profundi</name>
    <dbReference type="NCBI Taxonomy" id="2182787"/>
    <lineage>
        <taxon>Bacteria</taxon>
        <taxon>Pseudomonadati</taxon>
        <taxon>Pseudomonadota</taxon>
        <taxon>Gammaproteobacteria</taxon>
        <taxon>Chromatiales</taxon>
        <taxon>Oceanococcaceae</taxon>
        <taxon>Abyssibacter</taxon>
    </lineage>
</organism>
<proteinExistence type="inferred from homology"/>
<keyword evidence="5" id="KW-0235">DNA replication</keyword>
<dbReference type="SUPFAM" id="SSF52540">
    <property type="entry name" value="P-loop containing nucleoside triphosphate hydrolases"/>
    <property type="match status" value="1"/>
</dbReference>
<dbReference type="GO" id="GO:0003677">
    <property type="term" value="F:DNA binding"/>
    <property type="evidence" value="ECO:0007669"/>
    <property type="project" value="InterPro"/>
</dbReference>
<reference evidence="12 13" key="1">
    <citation type="submission" date="2018-05" db="EMBL/GenBank/DDBJ databases">
        <title>Abyssibacter profundi OUC007T gen. nov., sp. nov, a marine bacterium isolated from seawater of the Mariana Trench.</title>
        <authorList>
            <person name="Zhou S."/>
        </authorList>
    </citation>
    <scope>NUCLEOTIDE SEQUENCE [LARGE SCALE GENOMIC DNA]</scope>
    <source>
        <strain evidence="12 13">OUC007</strain>
    </source>
</reference>
<evidence type="ECO:0000256" key="6">
    <source>
        <dbReference type="ARBA" id="ARBA00022932"/>
    </source>
</evidence>
<dbReference type="EMBL" id="QEQK01000003">
    <property type="protein sequence ID" value="PWN56982.1"/>
    <property type="molecule type" value="Genomic_DNA"/>
</dbReference>
<dbReference type="InterPro" id="IPR010372">
    <property type="entry name" value="DNA_pol3_delta_N"/>
</dbReference>
<dbReference type="PANTHER" id="PTHR34388">
    <property type="entry name" value="DNA POLYMERASE III SUBUNIT DELTA"/>
    <property type="match status" value="1"/>
</dbReference>
<evidence type="ECO:0000313" key="13">
    <source>
        <dbReference type="Proteomes" id="UP000251800"/>
    </source>
</evidence>
<keyword evidence="3" id="KW-0808">Transferase</keyword>
<protein>
    <recommendedName>
        <fullName evidence="2 9">DNA polymerase III subunit delta</fullName>
        <ecNumber evidence="1 9">2.7.7.7</ecNumber>
    </recommendedName>
</protein>